<dbReference type="InterPro" id="IPR050238">
    <property type="entry name" value="DNA_Rep/Repair_Clamp_Loader"/>
</dbReference>
<dbReference type="FunFam" id="1.10.8.60:FF:000013">
    <property type="entry name" value="DNA polymerase III subunit gamma/tau"/>
    <property type="match status" value="1"/>
</dbReference>
<dbReference type="SUPFAM" id="SSF48019">
    <property type="entry name" value="post-AAA+ oligomerization domain-like"/>
    <property type="match status" value="1"/>
</dbReference>
<keyword evidence="6 11" id="KW-0547">Nucleotide-binding</keyword>
<keyword evidence="7" id="KW-0862">Zinc</keyword>
<dbReference type="Pfam" id="PF12169">
    <property type="entry name" value="DNA_pol3_gamma3"/>
    <property type="match status" value="1"/>
</dbReference>
<dbReference type="GO" id="GO:0009360">
    <property type="term" value="C:DNA polymerase III complex"/>
    <property type="evidence" value="ECO:0007669"/>
    <property type="project" value="InterPro"/>
</dbReference>
<evidence type="ECO:0000256" key="3">
    <source>
        <dbReference type="ARBA" id="ARBA00022695"/>
    </source>
</evidence>
<feature type="compositionally biased region" description="Acidic residues" evidence="12">
    <location>
        <begin position="455"/>
        <end position="465"/>
    </location>
</feature>
<dbReference type="InterPro" id="IPR012763">
    <property type="entry name" value="DNA_pol_III_sug/sutau_N"/>
</dbReference>
<dbReference type="AlphaFoldDB" id="A0A918TTH5"/>
<keyword evidence="5" id="KW-0479">Metal-binding</keyword>
<dbReference type="RefSeq" id="WP_189571008.1">
    <property type="nucleotide sequence ID" value="NZ_BMXI01000012.1"/>
</dbReference>
<proteinExistence type="inferred from homology"/>
<evidence type="ECO:0000256" key="7">
    <source>
        <dbReference type="ARBA" id="ARBA00022833"/>
    </source>
</evidence>
<keyword evidence="8 11" id="KW-0067">ATP-binding</keyword>
<dbReference type="Pfam" id="PF22608">
    <property type="entry name" value="DNAX_ATPase_lid"/>
    <property type="match status" value="1"/>
</dbReference>
<dbReference type="CDD" id="cd18137">
    <property type="entry name" value="HLD_clamp_pol_III_gamma_tau"/>
    <property type="match status" value="1"/>
</dbReference>
<dbReference type="InterPro" id="IPR008921">
    <property type="entry name" value="DNA_pol3_clamp-load_cplx_C"/>
</dbReference>
<dbReference type="CDD" id="cd00009">
    <property type="entry name" value="AAA"/>
    <property type="match status" value="1"/>
</dbReference>
<dbReference type="EMBL" id="BMXI01000012">
    <property type="protein sequence ID" value="GHC59344.1"/>
    <property type="molecule type" value="Genomic_DNA"/>
</dbReference>
<feature type="region of interest" description="Disordered" evidence="12">
    <location>
        <begin position="378"/>
        <end position="513"/>
    </location>
</feature>
<evidence type="ECO:0000256" key="1">
    <source>
        <dbReference type="ARBA" id="ARBA00006360"/>
    </source>
</evidence>
<comment type="function">
    <text evidence="11">DNA polymerase III is a complex, multichain enzyme responsible for most of the replicative synthesis in bacteria. This DNA polymerase also exhibits 3' to 5' exonuclease activity.</text>
</comment>
<evidence type="ECO:0000313" key="14">
    <source>
        <dbReference type="EMBL" id="GHC59344.1"/>
    </source>
</evidence>
<evidence type="ECO:0000256" key="6">
    <source>
        <dbReference type="ARBA" id="ARBA00022741"/>
    </source>
</evidence>
<dbReference type="GO" id="GO:0006261">
    <property type="term" value="P:DNA-templated DNA replication"/>
    <property type="evidence" value="ECO:0007669"/>
    <property type="project" value="TreeGrafter"/>
</dbReference>
<gene>
    <name evidence="11" type="primary">dnaX</name>
    <name evidence="14" type="ORF">GCM10007100_28110</name>
</gene>
<dbReference type="InterPro" id="IPR027417">
    <property type="entry name" value="P-loop_NTPase"/>
</dbReference>
<dbReference type="EC" id="2.7.7.7" evidence="11"/>
<evidence type="ECO:0000256" key="2">
    <source>
        <dbReference type="ARBA" id="ARBA00022679"/>
    </source>
</evidence>
<dbReference type="PANTHER" id="PTHR11669">
    <property type="entry name" value="REPLICATION FACTOR C / DNA POLYMERASE III GAMMA-TAU SUBUNIT"/>
    <property type="match status" value="1"/>
</dbReference>
<comment type="similarity">
    <text evidence="1 11">Belongs to the DnaX/STICHEL family.</text>
</comment>
<dbReference type="InterPro" id="IPR045085">
    <property type="entry name" value="HLD_clamp_pol_III_gamma_tau"/>
</dbReference>
<keyword evidence="2 11" id="KW-0808">Transferase</keyword>
<name>A0A918TTH5_9BACT</name>
<reference evidence="14" key="1">
    <citation type="journal article" date="2014" name="Int. J. Syst. Evol. Microbiol.">
        <title>Complete genome sequence of Corynebacterium casei LMG S-19264T (=DSM 44701T), isolated from a smear-ripened cheese.</title>
        <authorList>
            <consortium name="US DOE Joint Genome Institute (JGI-PGF)"/>
            <person name="Walter F."/>
            <person name="Albersmeier A."/>
            <person name="Kalinowski J."/>
            <person name="Ruckert C."/>
        </authorList>
    </citation>
    <scope>NUCLEOTIDE SEQUENCE</scope>
    <source>
        <strain evidence="14">KCTC 12988</strain>
    </source>
</reference>
<feature type="compositionally biased region" description="Basic and acidic residues" evidence="12">
    <location>
        <begin position="492"/>
        <end position="513"/>
    </location>
</feature>
<dbReference type="Pfam" id="PF13177">
    <property type="entry name" value="DNA_pol3_delta2"/>
    <property type="match status" value="1"/>
</dbReference>
<dbReference type="Gene3D" id="1.10.8.60">
    <property type="match status" value="1"/>
</dbReference>
<keyword evidence="4 11" id="KW-0235">DNA replication</keyword>
<evidence type="ECO:0000259" key="13">
    <source>
        <dbReference type="SMART" id="SM00382"/>
    </source>
</evidence>
<organism evidence="14 15">
    <name type="scientific">Roseibacillus persicicus</name>
    <dbReference type="NCBI Taxonomy" id="454148"/>
    <lineage>
        <taxon>Bacteria</taxon>
        <taxon>Pseudomonadati</taxon>
        <taxon>Verrucomicrobiota</taxon>
        <taxon>Verrucomicrobiia</taxon>
        <taxon>Verrucomicrobiales</taxon>
        <taxon>Verrucomicrobiaceae</taxon>
        <taxon>Roseibacillus</taxon>
    </lineage>
</organism>
<dbReference type="SUPFAM" id="SSF52540">
    <property type="entry name" value="P-loop containing nucleoside triphosphate hydrolases"/>
    <property type="match status" value="1"/>
</dbReference>
<dbReference type="Gene3D" id="1.20.272.10">
    <property type="match status" value="1"/>
</dbReference>
<feature type="domain" description="AAA+ ATPase" evidence="13">
    <location>
        <begin position="37"/>
        <end position="179"/>
    </location>
</feature>
<dbReference type="NCBIfam" id="TIGR02397">
    <property type="entry name" value="dnaX_nterm"/>
    <property type="match status" value="1"/>
</dbReference>
<dbReference type="InterPro" id="IPR001270">
    <property type="entry name" value="ClpA/B"/>
</dbReference>
<evidence type="ECO:0000256" key="11">
    <source>
        <dbReference type="RuleBase" id="RU364063"/>
    </source>
</evidence>
<dbReference type="PRINTS" id="PR00300">
    <property type="entry name" value="CLPPROTEASEA"/>
</dbReference>
<dbReference type="GO" id="GO:0003677">
    <property type="term" value="F:DNA binding"/>
    <property type="evidence" value="ECO:0007669"/>
    <property type="project" value="InterPro"/>
</dbReference>
<dbReference type="GO" id="GO:0003887">
    <property type="term" value="F:DNA-directed DNA polymerase activity"/>
    <property type="evidence" value="ECO:0007669"/>
    <property type="project" value="UniProtKB-KW"/>
</dbReference>
<evidence type="ECO:0000256" key="4">
    <source>
        <dbReference type="ARBA" id="ARBA00022705"/>
    </source>
</evidence>
<evidence type="ECO:0000256" key="12">
    <source>
        <dbReference type="SAM" id="MobiDB-lite"/>
    </source>
</evidence>
<protein>
    <recommendedName>
        <fullName evidence="11">DNA polymerase III subunit gamma/tau</fullName>
        <ecNumber evidence="11">2.7.7.7</ecNumber>
    </recommendedName>
</protein>
<dbReference type="FunFam" id="3.40.50.300:FF:000014">
    <property type="entry name" value="DNA polymerase III subunit gamma/tau"/>
    <property type="match status" value="1"/>
</dbReference>
<evidence type="ECO:0000256" key="9">
    <source>
        <dbReference type="ARBA" id="ARBA00022932"/>
    </source>
</evidence>
<evidence type="ECO:0000313" key="15">
    <source>
        <dbReference type="Proteomes" id="UP000644507"/>
    </source>
</evidence>
<dbReference type="Gene3D" id="3.40.50.300">
    <property type="entry name" value="P-loop containing nucleotide triphosphate hydrolases"/>
    <property type="match status" value="1"/>
</dbReference>
<keyword evidence="15" id="KW-1185">Reference proteome</keyword>
<sequence>MSYQVFARKYRPRTFKDVLGQDHVVRTLRNAIEQGRLAHAYLFVGPRGTGKTSTARIFAKALNSPGGPSIDFDPDDPDLLEIAEGTSLDVLEIDGASNNGVEQVRQLRETVQYAPAKSPFKIYYIDEVHMLSNAAFNALLKTLEEPPAHVKFIFATTEPNKILPTIISRCQRFDLRPIPTDIIAKQLLHIASEEGVALDESAAWAIAKGADGGMRDAQSMLDQLVAFCGEQIKEDDVQHIFGFTSGETIATLVSSLFQKDTSQLLNLLNDLAASGKNLSQLLQELINTLRALLIHKIDPKAGREGLSDEVWNKLTALTEKSPADRLLALMDILSTAEAGMRWAANKQLHLELALIRSVEALDEIRISDVIKALEKGGLSDDLPSLPTQQAPAQATEATPQAPSEPATESPAAPHAESATAESSEAQPAAAQSASATTSGEDDVILSPIERLMQDAPDEREDEPEPEPAPSAATQAPQKEEPAAEAKPQPPADDFHNDPLIKDAIEVFKGKLKS</sequence>
<keyword evidence="9 11" id="KW-0239">DNA-directed DNA polymerase</keyword>
<dbReference type="Proteomes" id="UP000644507">
    <property type="component" value="Unassembled WGS sequence"/>
</dbReference>
<keyword evidence="3 11" id="KW-0548">Nucleotidyltransferase</keyword>
<dbReference type="InterPro" id="IPR003593">
    <property type="entry name" value="AAA+_ATPase"/>
</dbReference>
<reference evidence="14" key="2">
    <citation type="submission" date="2020-09" db="EMBL/GenBank/DDBJ databases">
        <authorList>
            <person name="Sun Q."/>
            <person name="Kim S."/>
        </authorList>
    </citation>
    <scope>NUCLEOTIDE SEQUENCE</scope>
    <source>
        <strain evidence="14">KCTC 12988</strain>
    </source>
</reference>
<dbReference type="NCBIfam" id="NF004046">
    <property type="entry name" value="PRK05563.1"/>
    <property type="match status" value="1"/>
</dbReference>
<evidence type="ECO:0000256" key="10">
    <source>
        <dbReference type="ARBA" id="ARBA00049244"/>
    </source>
</evidence>
<comment type="caution">
    <text evidence="14">The sequence shown here is derived from an EMBL/GenBank/DDBJ whole genome shotgun (WGS) entry which is preliminary data.</text>
</comment>
<feature type="compositionally biased region" description="Low complexity" evidence="12">
    <location>
        <begin position="386"/>
        <end position="438"/>
    </location>
</feature>
<dbReference type="GO" id="GO:0046872">
    <property type="term" value="F:metal ion binding"/>
    <property type="evidence" value="ECO:0007669"/>
    <property type="project" value="UniProtKB-KW"/>
</dbReference>
<dbReference type="InterPro" id="IPR022754">
    <property type="entry name" value="DNA_pol_III_gamma-3"/>
</dbReference>
<evidence type="ECO:0000256" key="5">
    <source>
        <dbReference type="ARBA" id="ARBA00022723"/>
    </source>
</evidence>
<dbReference type="PANTHER" id="PTHR11669:SF0">
    <property type="entry name" value="PROTEIN STICHEL-LIKE 2"/>
    <property type="match status" value="1"/>
</dbReference>
<comment type="catalytic activity">
    <reaction evidence="10 11">
        <text>DNA(n) + a 2'-deoxyribonucleoside 5'-triphosphate = DNA(n+1) + diphosphate</text>
        <dbReference type="Rhea" id="RHEA:22508"/>
        <dbReference type="Rhea" id="RHEA-COMP:17339"/>
        <dbReference type="Rhea" id="RHEA-COMP:17340"/>
        <dbReference type="ChEBI" id="CHEBI:33019"/>
        <dbReference type="ChEBI" id="CHEBI:61560"/>
        <dbReference type="ChEBI" id="CHEBI:173112"/>
        <dbReference type="EC" id="2.7.7.7"/>
    </reaction>
</comment>
<dbReference type="SMART" id="SM00382">
    <property type="entry name" value="AAA"/>
    <property type="match status" value="1"/>
</dbReference>
<comment type="subunit">
    <text evidence="11">DNA polymerase III contains a core (composed of alpha, epsilon and theta chains) that associates with a tau subunit. This core dimerizes to form the POLIII' complex. PolIII' associates with the gamma complex (composed of gamma, delta, delta', psi and chi chains) and with the beta chain to form the complete DNA polymerase III complex.</text>
</comment>
<accession>A0A918TTH5</accession>
<dbReference type="GO" id="GO:0005524">
    <property type="term" value="F:ATP binding"/>
    <property type="evidence" value="ECO:0007669"/>
    <property type="project" value="UniProtKB-KW"/>
</dbReference>
<evidence type="ECO:0000256" key="8">
    <source>
        <dbReference type="ARBA" id="ARBA00022840"/>
    </source>
</evidence>